<evidence type="ECO:0000313" key="1">
    <source>
        <dbReference type="EMBL" id="RIB05361.1"/>
    </source>
</evidence>
<proteinExistence type="predicted"/>
<accession>A0A397U6M5</accession>
<name>A0A397U6M5_9GLOM</name>
<dbReference type="OrthoDB" id="2446052at2759"/>
<comment type="caution">
    <text evidence="1">The sequence shown here is derived from an EMBL/GenBank/DDBJ whole genome shotgun (WGS) entry which is preliminary data.</text>
</comment>
<dbReference type="Proteomes" id="UP000266673">
    <property type="component" value="Unassembled WGS sequence"/>
</dbReference>
<dbReference type="EMBL" id="QKWP01001994">
    <property type="protein sequence ID" value="RIB05361.1"/>
    <property type="molecule type" value="Genomic_DNA"/>
</dbReference>
<organism evidence="1 2">
    <name type="scientific">Gigaspora rosea</name>
    <dbReference type="NCBI Taxonomy" id="44941"/>
    <lineage>
        <taxon>Eukaryota</taxon>
        <taxon>Fungi</taxon>
        <taxon>Fungi incertae sedis</taxon>
        <taxon>Mucoromycota</taxon>
        <taxon>Glomeromycotina</taxon>
        <taxon>Glomeromycetes</taxon>
        <taxon>Diversisporales</taxon>
        <taxon>Gigasporaceae</taxon>
        <taxon>Gigaspora</taxon>
    </lineage>
</organism>
<dbReference type="STRING" id="44941.A0A397U6M5"/>
<evidence type="ECO:0000313" key="2">
    <source>
        <dbReference type="Proteomes" id="UP000266673"/>
    </source>
</evidence>
<protein>
    <submittedName>
        <fullName evidence="1">Uncharacterized protein</fullName>
    </submittedName>
</protein>
<keyword evidence="2" id="KW-1185">Reference proteome</keyword>
<dbReference type="AlphaFoldDB" id="A0A397U6M5"/>
<gene>
    <name evidence="1" type="ORF">C2G38_601094</name>
</gene>
<reference evidence="1 2" key="1">
    <citation type="submission" date="2018-06" db="EMBL/GenBank/DDBJ databases">
        <title>Comparative genomics reveals the genomic features of Rhizophagus irregularis, R. cerebriforme, R. diaphanum and Gigaspora rosea, and their symbiotic lifestyle signature.</title>
        <authorList>
            <person name="Morin E."/>
            <person name="San Clemente H."/>
            <person name="Chen E.C.H."/>
            <person name="De La Providencia I."/>
            <person name="Hainaut M."/>
            <person name="Kuo A."/>
            <person name="Kohler A."/>
            <person name="Murat C."/>
            <person name="Tang N."/>
            <person name="Roy S."/>
            <person name="Loubradou J."/>
            <person name="Henrissat B."/>
            <person name="Grigoriev I.V."/>
            <person name="Corradi N."/>
            <person name="Roux C."/>
            <person name="Martin F.M."/>
        </authorList>
    </citation>
    <scope>NUCLEOTIDE SEQUENCE [LARGE SCALE GENOMIC DNA]</scope>
    <source>
        <strain evidence="1 2">DAOM 194757</strain>
    </source>
</reference>
<sequence>MRFLSSGTILSFDLMFPPNSRNLANLRTLPFGGYALITRVYYGQNINFILDLYDEGDKLSEYDSPLKQITANFYGVFDVLQNNTILVALNETTTSWQILLADLPPLSQYNTIDYGNLLVRETYLPTNFKYLPLNTNMINITFNVPVSLSDANLSIYQKINNNFTLRQFINSKNCKNCITSGEVITLNVLNCTFNDPGGHYFIQMDNNFVKSAEYDEPILGINQNMWSFQTSIYYVVLYCLKITY</sequence>